<comment type="cofactor">
    <cofactor evidence="8 10">
        <name>FAD</name>
        <dbReference type="ChEBI" id="CHEBI:57692"/>
    </cofactor>
    <text evidence="8 10">Binds 1 FAD per subunit.</text>
</comment>
<dbReference type="InterPro" id="IPR004099">
    <property type="entry name" value="Pyr_nucl-diS_OxRdtase_dimer"/>
</dbReference>
<dbReference type="SUPFAM" id="SSF55424">
    <property type="entry name" value="FAD/NAD-linked reductases, dimerisation (C-terminal) domain"/>
    <property type="match status" value="1"/>
</dbReference>
<comment type="similarity">
    <text evidence="1 10">Belongs to the class-I pyridine nucleotide-disulfide oxidoreductase family.</text>
</comment>
<dbReference type="Pfam" id="PF02852">
    <property type="entry name" value="Pyr_redox_dim"/>
    <property type="match status" value="1"/>
</dbReference>
<dbReference type="GO" id="GO:0003955">
    <property type="term" value="F:NAD(P)H dehydrogenase (quinone) activity"/>
    <property type="evidence" value="ECO:0007669"/>
    <property type="project" value="TreeGrafter"/>
</dbReference>
<evidence type="ECO:0000259" key="12">
    <source>
        <dbReference type="Pfam" id="PF07992"/>
    </source>
</evidence>
<feature type="domain" description="Pyridine nucleotide-disulphide oxidoreductase dimerisation" evidence="11">
    <location>
        <begin position="348"/>
        <end position="454"/>
    </location>
</feature>
<keyword evidence="4 8" id="KW-0274">FAD</keyword>
<dbReference type="InterPro" id="IPR016156">
    <property type="entry name" value="FAD/NAD-linked_Rdtase_dimer_sf"/>
</dbReference>
<organism evidence="13 14">
    <name type="scientific">Cyclobacterium amurskyense</name>
    <dbReference type="NCBI Taxonomy" id="320787"/>
    <lineage>
        <taxon>Bacteria</taxon>
        <taxon>Pseudomonadati</taxon>
        <taxon>Bacteroidota</taxon>
        <taxon>Cytophagia</taxon>
        <taxon>Cytophagales</taxon>
        <taxon>Cyclobacteriaceae</taxon>
        <taxon>Cyclobacterium</taxon>
    </lineage>
</organism>
<feature type="domain" description="FAD/NAD(P)-binding" evidence="12">
    <location>
        <begin position="4"/>
        <end position="325"/>
    </location>
</feature>
<gene>
    <name evidence="13" type="ORF">CA2015_1173</name>
</gene>
<reference evidence="13 14" key="1">
    <citation type="submission" date="2015-07" db="EMBL/GenBank/DDBJ databases">
        <authorList>
            <person name="Kim K.M."/>
        </authorList>
    </citation>
    <scope>NUCLEOTIDE SEQUENCE [LARGE SCALE GENOMIC DNA]</scope>
    <source>
        <strain evidence="13 14">KCTC 12363</strain>
    </source>
</reference>
<keyword evidence="14" id="KW-1185">Reference proteome</keyword>
<evidence type="ECO:0000256" key="8">
    <source>
        <dbReference type="PIRSR" id="PIRSR000350-3"/>
    </source>
</evidence>
<feature type="binding site" evidence="8">
    <location>
        <position position="50"/>
    </location>
    <ligand>
        <name>FAD</name>
        <dbReference type="ChEBI" id="CHEBI:57692"/>
    </ligand>
</feature>
<evidence type="ECO:0000313" key="14">
    <source>
        <dbReference type="Proteomes" id="UP000036520"/>
    </source>
</evidence>
<dbReference type="PIRSF" id="PIRSF000350">
    <property type="entry name" value="Mercury_reductase_MerA"/>
    <property type="match status" value="1"/>
</dbReference>
<dbReference type="NCBIfam" id="TIGR01350">
    <property type="entry name" value="lipoamide_DH"/>
    <property type="match status" value="1"/>
</dbReference>
<dbReference type="PANTHER" id="PTHR43014">
    <property type="entry name" value="MERCURIC REDUCTASE"/>
    <property type="match status" value="1"/>
</dbReference>
<evidence type="ECO:0000256" key="9">
    <source>
        <dbReference type="PIRSR" id="PIRSR000350-4"/>
    </source>
</evidence>
<dbReference type="Gene3D" id="3.30.390.30">
    <property type="match status" value="1"/>
</dbReference>
<evidence type="ECO:0000313" key="13">
    <source>
        <dbReference type="EMBL" id="AKP50622.1"/>
    </source>
</evidence>
<feature type="binding site" evidence="8">
    <location>
        <position position="270"/>
    </location>
    <ligand>
        <name>NAD(+)</name>
        <dbReference type="ChEBI" id="CHEBI:57540"/>
    </ligand>
</feature>
<evidence type="ECO:0000259" key="11">
    <source>
        <dbReference type="Pfam" id="PF02852"/>
    </source>
</evidence>
<evidence type="ECO:0000256" key="7">
    <source>
        <dbReference type="PIRSR" id="PIRSR000350-2"/>
    </source>
</evidence>
<feature type="active site" description="Proton acceptor" evidence="7">
    <location>
        <position position="445"/>
    </location>
</feature>
<evidence type="ECO:0000256" key="6">
    <source>
        <dbReference type="ARBA" id="ARBA00049187"/>
    </source>
</evidence>
<dbReference type="OrthoDB" id="9800167at2"/>
<feature type="binding site" evidence="8">
    <location>
        <begin position="180"/>
        <end position="187"/>
    </location>
    <ligand>
        <name>NAD(+)</name>
        <dbReference type="ChEBI" id="CHEBI:57540"/>
    </ligand>
</feature>
<evidence type="ECO:0000256" key="1">
    <source>
        <dbReference type="ARBA" id="ARBA00007532"/>
    </source>
</evidence>
<dbReference type="GO" id="GO:0004148">
    <property type="term" value="F:dihydrolipoyl dehydrogenase (NADH) activity"/>
    <property type="evidence" value="ECO:0007669"/>
    <property type="project" value="UniProtKB-EC"/>
</dbReference>
<dbReference type="KEGG" id="camu:CA2015_1173"/>
<dbReference type="STRING" id="320787.CA2015_1173"/>
<sequence length="460" mass="50200">MKKYDAIIIGAGQSGMPLAKKINAIGLSVALIEKRVVGGTCINDGCSPTKTMVASARVAHIVSRAEDFGVNVNSFSIDQKAIKARKDHIVTTFRGGAEKSLKKAGNIDIILGKATLLSSNKVRIAREGAEVLEISGEKIFFNTGSSPFVPEIDGLKETTYLTSTSIMELEETPEHLVILGGGYIGLEFGQMFNRFGSKVSIIDKAPRLVPKEDKDVCEEVSKIFAKDEINTYLDTSVTRINFENDQFKVYLESKSGPKTIEGSHLLVATGRKPNSEGLGLEDIGVKLTEKGHIAVNETFETSISNIYALGDVAGSPPFTHMAYNDAHIAFRSIYEGDKEISSKDRLLPYCVFIDPQLARIGLNEQEAKEKDIPYKVGKFFMKHAGRALETDETSGFFKVLVDPKSKQILGATILSLDGGEVMAVLQMAMVGKVTYDKIRNLPIAHPTLAESLNNLMMQIE</sequence>
<dbReference type="GO" id="GO:0050660">
    <property type="term" value="F:flavin adenine dinucleotide binding"/>
    <property type="evidence" value="ECO:0007669"/>
    <property type="project" value="InterPro"/>
</dbReference>
<dbReference type="Gene3D" id="3.50.50.60">
    <property type="entry name" value="FAD/NAD(P)-binding domain"/>
    <property type="match status" value="2"/>
</dbReference>
<dbReference type="AlphaFoldDB" id="A0A0H4PQR3"/>
<dbReference type="RefSeq" id="WP_048641048.1">
    <property type="nucleotide sequence ID" value="NZ_CAXBGM010000049.1"/>
</dbReference>
<dbReference type="FunFam" id="3.30.390.30:FF:000001">
    <property type="entry name" value="Dihydrolipoyl dehydrogenase"/>
    <property type="match status" value="1"/>
</dbReference>
<feature type="binding site" evidence="8">
    <location>
        <begin position="143"/>
        <end position="145"/>
    </location>
    <ligand>
        <name>FAD</name>
        <dbReference type="ChEBI" id="CHEBI:57692"/>
    </ligand>
</feature>
<dbReference type="InterPro" id="IPR023753">
    <property type="entry name" value="FAD/NAD-binding_dom"/>
</dbReference>
<dbReference type="Pfam" id="PF07992">
    <property type="entry name" value="Pyr_redox_2"/>
    <property type="match status" value="1"/>
</dbReference>
<dbReference type="EMBL" id="CP012040">
    <property type="protein sequence ID" value="AKP50622.1"/>
    <property type="molecule type" value="Genomic_DNA"/>
</dbReference>
<dbReference type="SUPFAM" id="SSF51905">
    <property type="entry name" value="FAD/NAD(P)-binding domain"/>
    <property type="match status" value="1"/>
</dbReference>
<evidence type="ECO:0000256" key="2">
    <source>
        <dbReference type="ARBA" id="ARBA00012608"/>
    </source>
</evidence>
<comment type="miscellaneous">
    <text evidence="10">The active site is a redox-active disulfide bond.</text>
</comment>
<dbReference type="InterPro" id="IPR006258">
    <property type="entry name" value="Lipoamide_DH"/>
</dbReference>
<dbReference type="Proteomes" id="UP000036520">
    <property type="component" value="Chromosome"/>
</dbReference>
<dbReference type="InterPro" id="IPR001100">
    <property type="entry name" value="Pyr_nuc-diS_OxRdtase"/>
</dbReference>
<evidence type="ECO:0000256" key="4">
    <source>
        <dbReference type="ARBA" id="ARBA00022827"/>
    </source>
</evidence>
<dbReference type="PATRIC" id="fig|320787.5.peg.1296"/>
<dbReference type="PRINTS" id="PR00411">
    <property type="entry name" value="PNDRDTASEI"/>
</dbReference>
<keyword evidence="3 10" id="KW-0285">Flavoprotein</keyword>
<feature type="disulfide bond" description="Redox-active" evidence="9">
    <location>
        <begin position="41"/>
        <end position="46"/>
    </location>
</feature>
<dbReference type="PRINTS" id="PR00368">
    <property type="entry name" value="FADPNR"/>
</dbReference>
<comment type="catalytic activity">
    <reaction evidence="6 10">
        <text>N(6)-[(R)-dihydrolipoyl]-L-lysyl-[protein] + NAD(+) = N(6)-[(R)-lipoyl]-L-lysyl-[protein] + NADH + H(+)</text>
        <dbReference type="Rhea" id="RHEA:15045"/>
        <dbReference type="Rhea" id="RHEA-COMP:10474"/>
        <dbReference type="Rhea" id="RHEA-COMP:10475"/>
        <dbReference type="ChEBI" id="CHEBI:15378"/>
        <dbReference type="ChEBI" id="CHEBI:57540"/>
        <dbReference type="ChEBI" id="CHEBI:57945"/>
        <dbReference type="ChEBI" id="CHEBI:83099"/>
        <dbReference type="ChEBI" id="CHEBI:83100"/>
        <dbReference type="EC" id="1.8.1.4"/>
    </reaction>
</comment>
<feature type="binding site" evidence="8">
    <location>
        <position position="311"/>
    </location>
    <ligand>
        <name>FAD</name>
        <dbReference type="ChEBI" id="CHEBI:57692"/>
    </ligand>
</feature>
<evidence type="ECO:0000256" key="3">
    <source>
        <dbReference type="ARBA" id="ARBA00022630"/>
    </source>
</evidence>
<keyword evidence="8 10" id="KW-0520">NAD</keyword>
<accession>A0A0H4PQR3</accession>
<dbReference type="InterPro" id="IPR036188">
    <property type="entry name" value="FAD/NAD-bd_sf"/>
</dbReference>
<proteinExistence type="inferred from homology"/>
<keyword evidence="5 10" id="KW-0560">Oxidoreductase</keyword>
<name>A0A0H4PQR3_9BACT</name>
<protein>
    <recommendedName>
        <fullName evidence="2 10">Dihydrolipoyl dehydrogenase</fullName>
        <ecNumber evidence="2 10">1.8.1.4</ecNumber>
    </recommendedName>
</protein>
<keyword evidence="10" id="KW-0676">Redox-active center</keyword>
<dbReference type="EC" id="1.8.1.4" evidence="2 10"/>
<keyword evidence="8" id="KW-0547">Nucleotide-binding</keyword>
<dbReference type="PANTHER" id="PTHR43014:SF2">
    <property type="entry name" value="MERCURIC REDUCTASE"/>
    <property type="match status" value="1"/>
</dbReference>
<evidence type="ECO:0000256" key="5">
    <source>
        <dbReference type="ARBA" id="ARBA00023002"/>
    </source>
</evidence>
<evidence type="ECO:0000256" key="10">
    <source>
        <dbReference type="RuleBase" id="RU003692"/>
    </source>
</evidence>